<dbReference type="GO" id="GO:0005886">
    <property type="term" value="C:plasma membrane"/>
    <property type="evidence" value="ECO:0007669"/>
    <property type="project" value="UniProtKB-SubCell"/>
</dbReference>
<comment type="similarity">
    <text evidence="2">Belongs to the UPF0410 family.</text>
</comment>
<feature type="transmembrane region" description="Helical" evidence="7">
    <location>
        <begin position="59"/>
        <end position="80"/>
    </location>
</feature>
<name>A0AAU8FWW9_9BACT</name>
<dbReference type="RefSeq" id="WP_353723205.1">
    <property type="nucleotide sequence ID" value="NZ_CP159289.1"/>
</dbReference>
<keyword evidence="5 7" id="KW-1133">Transmembrane helix</keyword>
<accession>A0AAU8FWW9</accession>
<evidence type="ECO:0000256" key="4">
    <source>
        <dbReference type="ARBA" id="ARBA00022692"/>
    </source>
</evidence>
<comment type="subcellular location">
    <subcellularLocation>
        <location evidence="1">Cell membrane</location>
        <topology evidence="1">Multi-pass membrane protein</topology>
    </subcellularLocation>
</comment>
<organism evidence="8">
    <name type="scientific">Dyadobacter sp. 676</name>
    <dbReference type="NCBI Taxonomy" id="3088362"/>
    <lineage>
        <taxon>Bacteria</taxon>
        <taxon>Pseudomonadati</taxon>
        <taxon>Bacteroidota</taxon>
        <taxon>Cytophagia</taxon>
        <taxon>Cytophagales</taxon>
        <taxon>Spirosomataceae</taxon>
        <taxon>Dyadobacter</taxon>
    </lineage>
</organism>
<dbReference type="InterPro" id="IPR007341">
    <property type="entry name" value="Transgly_assoc"/>
</dbReference>
<dbReference type="Pfam" id="PF04226">
    <property type="entry name" value="Transgly_assoc"/>
    <property type="match status" value="1"/>
</dbReference>
<evidence type="ECO:0000256" key="6">
    <source>
        <dbReference type="ARBA" id="ARBA00023136"/>
    </source>
</evidence>
<feature type="transmembrane region" description="Helical" evidence="7">
    <location>
        <begin position="26"/>
        <end position="47"/>
    </location>
</feature>
<dbReference type="AlphaFoldDB" id="A0AAU8FWW9"/>
<gene>
    <name evidence="8" type="ORF">ABV298_17705</name>
</gene>
<dbReference type="EMBL" id="CP159289">
    <property type="protein sequence ID" value="XCH27973.1"/>
    <property type="molecule type" value="Genomic_DNA"/>
</dbReference>
<keyword evidence="4 7" id="KW-0812">Transmembrane</keyword>
<protein>
    <submittedName>
        <fullName evidence="8">GlsB/YeaQ/YmgE family stress response membrane protein</fullName>
    </submittedName>
</protein>
<evidence type="ECO:0000256" key="3">
    <source>
        <dbReference type="ARBA" id="ARBA00022475"/>
    </source>
</evidence>
<keyword evidence="6 7" id="KW-0472">Membrane</keyword>
<evidence type="ECO:0000313" key="8">
    <source>
        <dbReference type="EMBL" id="XCH27973.1"/>
    </source>
</evidence>
<proteinExistence type="inferred from homology"/>
<dbReference type="PANTHER" id="PTHR33884">
    <property type="entry name" value="UPF0410 PROTEIN YMGE"/>
    <property type="match status" value="1"/>
</dbReference>
<keyword evidence="3" id="KW-1003">Cell membrane</keyword>
<evidence type="ECO:0000256" key="1">
    <source>
        <dbReference type="ARBA" id="ARBA00004651"/>
    </source>
</evidence>
<dbReference type="PANTHER" id="PTHR33884:SF3">
    <property type="entry name" value="UPF0410 PROTEIN YMGE"/>
    <property type="match status" value="1"/>
</dbReference>
<reference evidence="8" key="1">
    <citation type="submission" date="2024-06" db="EMBL/GenBank/DDBJ databases">
        <title>Sequencing and assembly of the genome of Dyadobacter sp. strain 676, a symbiont of Cyamopsis tetragonoloba.</title>
        <authorList>
            <person name="Guro P."/>
            <person name="Sazanova A."/>
            <person name="Kuznetsova I."/>
            <person name="Belimov A."/>
            <person name="Safronova V."/>
        </authorList>
    </citation>
    <scope>NUCLEOTIDE SEQUENCE</scope>
    <source>
        <strain evidence="8">676</strain>
    </source>
</reference>
<evidence type="ECO:0000256" key="7">
    <source>
        <dbReference type="SAM" id="Phobius"/>
    </source>
</evidence>
<evidence type="ECO:0000256" key="2">
    <source>
        <dbReference type="ARBA" id="ARBA00011006"/>
    </source>
</evidence>
<sequence length="85" mass="8909">MNLLTSILVGALAGWLADKVFSRFSFSIWMQIVLGIIGGLVGGWVLGDDLEVVLGLPSLISRILTSFVGALIILGIAALIKGKKA</sequence>
<evidence type="ECO:0000256" key="5">
    <source>
        <dbReference type="ARBA" id="ARBA00022989"/>
    </source>
</evidence>